<dbReference type="EMBL" id="MGFQ01000023">
    <property type="protein sequence ID" value="OGM09334.1"/>
    <property type="molecule type" value="Genomic_DNA"/>
</dbReference>
<protein>
    <submittedName>
        <fullName evidence="1">Uncharacterized protein</fullName>
    </submittedName>
</protein>
<evidence type="ECO:0000313" key="1">
    <source>
        <dbReference type="EMBL" id="OGM09334.1"/>
    </source>
</evidence>
<reference evidence="1 2" key="1">
    <citation type="journal article" date="2016" name="Nat. Commun.">
        <title>Thousands of microbial genomes shed light on interconnected biogeochemical processes in an aquifer system.</title>
        <authorList>
            <person name="Anantharaman K."/>
            <person name="Brown C.T."/>
            <person name="Hug L.A."/>
            <person name="Sharon I."/>
            <person name="Castelle C.J."/>
            <person name="Probst A.J."/>
            <person name="Thomas B.C."/>
            <person name="Singh A."/>
            <person name="Wilkins M.J."/>
            <person name="Karaoz U."/>
            <person name="Brodie E.L."/>
            <person name="Williams K.H."/>
            <person name="Hubbard S.S."/>
            <person name="Banfield J.F."/>
        </authorList>
    </citation>
    <scope>NUCLEOTIDE SEQUENCE [LARGE SCALE GENOMIC DNA]</scope>
</reference>
<organism evidence="1 2">
    <name type="scientific">Candidatus Woesebacteria bacterium RBG_13_36_22</name>
    <dbReference type="NCBI Taxonomy" id="1802478"/>
    <lineage>
        <taxon>Bacteria</taxon>
        <taxon>Candidatus Woeseibacteriota</taxon>
    </lineage>
</organism>
<gene>
    <name evidence="1" type="ORF">A2Z67_03985</name>
</gene>
<proteinExistence type="predicted"/>
<dbReference type="AlphaFoldDB" id="A0A1F7X2L1"/>
<evidence type="ECO:0000313" key="2">
    <source>
        <dbReference type="Proteomes" id="UP000176939"/>
    </source>
</evidence>
<comment type="caution">
    <text evidence="1">The sequence shown here is derived from an EMBL/GenBank/DDBJ whole genome shotgun (WGS) entry which is preliminary data.</text>
</comment>
<sequence length="65" mass="7340">MLLHTLRAPGPHVYYKTKRASKEALFAVPDYMVRSVRIISASIIIITKSNSLSIAIRQTRKKIVS</sequence>
<accession>A0A1F7X2L1</accession>
<dbReference type="Proteomes" id="UP000176939">
    <property type="component" value="Unassembled WGS sequence"/>
</dbReference>
<name>A0A1F7X2L1_9BACT</name>